<protein>
    <submittedName>
        <fullName evidence="1">Uncharacterized protein</fullName>
    </submittedName>
</protein>
<proteinExistence type="predicted"/>
<reference evidence="1" key="1">
    <citation type="journal article" date="2013" name="Environ. Microbiol.">
        <title>Microbiota from the distal guts of lean and obese adolescents exhibit partial functional redundancy besides clear differences in community structure.</title>
        <authorList>
            <person name="Ferrer M."/>
            <person name="Ruiz A."/>
            <person name="Lanza F."/>
            <person name="Haange S.B."/>
            <person name="Oberbach A."/>
            <person name="Till H."/>
            <person name="Bargiela R."/>
            <person name="Campoy C."/>
            <person name="Segura M.T."/>
            <person name="Richter M."/>
            <person name="von Bergen M."/>
            <person name="Seifert J."/>
            <person name="Suarez A."/>
        </authorList>
    </citation>
    <scope>NUCLEOTIDE SEQUENCE</scope>
</reference>
<dbReference type="EMBL" id="AJWZ01010378">
    <property type="protein sequence ID" value="EKC48656.1"/>
    <property type="molecule type" value="Genomic_DNA"/>
</dbReference>
<sequence>MNSRQKKETVMEESQQLLQDVADLFSQKKTLTKSDKEQIMSKLKRLNMDISGNMDFIVDQFNEQMDKTVMEAKGEIESFCQNKINSIANAALIQNHDEILKLESPVDIGAK</sequence>
<comment type="caution">
    <text evidence="1">The sequence shown here is derived from an EMBL/GenBank/DDBJ whole genome shotgun (WGS) entry which is preliminary data.</text>
</comment>
<name>K1SMY3_9ZZZZ</name>
<gene>
    <name evidence="1" type="ORF">OBE_15062</name>
</gene>
<evidence type="ECO:0000313" key="1">
    <source>
        <dbReference type="EMBL" id="EKC48656.1"/>
    </source>
</evidence>
<organism evidence="1">
    <name type="scientific">human gut metagenome</name>
    <dbReference type="NCBI Taxonomy" id="408170"/>
    <lineage>
        <taxon>unclassified sequences</taxon>
        <taxon>metagenomes</taxon>
        <taxon>organismal metagenomes</taxon>
    </lineage>
</organism>
<dbReference type="AlphaFoldDB" id="K1SMY3"/>
<accession>K1SMY3</accession>